<evidence type="ECO:0000313" key="2">
    <source>
        <dbReference type="EMBL" id="QDW66949.1"/>
    </source>
</evidence>
<reference evidence="2 3" key="1">
    <citation type="submission" date="2019-07" db="EMBL/GenBank/DDBJ databases">
        <title>Full genome sequence of Luteimonas sp. Gr-4.</title>
        <authorList>
            <person name="Im W.-T."/>
        </authorList>
    </citation>
    <scope>NUCLEOTIDE SEQUENCE [LARGE SCALE GENOMIC DNA]</scope>
    <source>
        <strain evidence="2 3">Gr-4</strain>
    </source>
</reference>
<gene>
    <name evidence="2" type="ORF">FPZ22_08620</name>
</gene>
<evidence type="ECO:0008006" key="4">
    <source>
        <dbReference type="Google" id="ProtNLM"/>
    </source>
</evidence>
<keyword evidence="1" id="KW-0812">Transmembrane</keyword>
<proteinExistence type="predicted"/>
<evidence type="ECO:0000256" key="1">
    <source>
        <dbReference type="SAM" id="Phobius"/>
    </source>
</evidence>
<name>A0A518N4V2_9GAMM</name>
<keyword evidence="1" id="KW-0472">Membrane</keyword>
<feature type="transmembrane region" description="Helical" evidence="1">
    <location>
        <begin position="60"/>
        <end position="76"/>
    </location>
</feature>
<protein>
    <recommendedName>
        <fullName evidence="4">DUF4175 domain-containing protein</fullName>
    </recommendedName>
</protein>
<dbReference type="RefSeq" id="WP_144892170.1">
    <property type="nucleotide sequence ID" value="NZ_CP042218.1"/>
</dbReference>
<keyword evidence="1" id="KW-1133">Transmembrane helix</keyword>
<keyword evidence="3" id="KW-1185">Reference proteome</keyword>
<dbReference type="EMBL" id="CP042218">
    <property type="protein sequence ID" value="QDW66949.1"/>
    <property type="molecule type" value="Genomic_DNA"/>
</dbReference>
<evidence type="ECO:0000313" key="3">
    <source>
        <dbReference type="Proteomes" id="UP000316584"/>
    </source>
</evidence>
<accession>A0A518N4V2</accession>
<dbReference type="AlphaFoldDB" id="A0A518N4V2"/>
<dbReference type="Proteomes" id="UP000316584">
    <property type="component" value="Chromosome"/>
</dbReference>
<sequence>MTARRLTASGRTRLRFATASVPAPDWPARVVLAAMFLAVVAMLSLPQARGASAVLGWLPLWLAGLPASAWLALAAARRRAESR</sequence>
<dbReference type="KEGG" id="lug:FPZ22_08620"/>
<organism evidence="2 3">
    <name type="scientific">Luteimonas granuli</name>
    <dbReference type="NCBI Taxonomy" id="1176533"/>
    <lineage>
        <taxon>Bacteria</taxon>
        <taxon>Pseudomonadati</taxon>
        <taxon>Pseudomonadota</taxon>
        <taxon>Gammaproteobacteria</taxon>
        <taxon>Lysobacterales</taxon>
        <taxon>Lysobacteraceae</taxon>
        <taxon>Luteimonas</taxon>
    </lineage>
</organism>